<evidence type="ECO:0000259" key="3">
    <source>
        <dbReference type="Pfam" id="PF12158"/>
    </source>
</evidence>
<accession>A0A840Y565</accession>
<reference evidence="4 5" key="1">
    <citation type="submission" date="2020-08" db="EMBL/GenBank/DDBJ databases">
        <title>Genomic Encyclopedia of Type Strains, Phase IV (KMG-IV): sequencing the most valuable type-strain genomes for metagenomic binning, comparative biology and taxonomic classification.</title>
        <authorList>
            <person name="Goeker M."/>
        </authorList>
    </citation>
    <scope>NUCLEOTIDE SEQUENCE [LARGE SCALE GENOMIC DNA]</scope>
    <source>
        <strain evidence="4 5">DSM 25895</strain>
    </source>
</reference>
<feature type="transmembrane region" description="Helical" evidence="2">
    <location>
        <begin position="127"/>
        <end position="147"/>
    </location>
</feature>
<evidence type="ECO:0000313" key="4">
    <source>
        <dbReference type="EMBL" id="MBB5691111.1"/>
    </source>
</evidence>
<proteinExistence type="predicted"/>
<keyword evidence="2" id="KW-0812">Transmembrane</keyword>
<name>A0A840Y565_9PROT</name>
<protein>
    <recommendedName>
        <fullName evidence="3">DUF3592 domain-containing protein</fullName>
    </recommendedName>
</protein>
<sequence length="265" mass="28410">MALTMGKAGGGRAAPRWLGPLFLLVGLGLIAGAGIAVWLELAFRERAVETDGRIVEMIREITRDRDGGSSTNWTPVFAYRLPDGREVRVTASFSSSPPCCKVGDAVRVRYDPADPTRGRMTGFLSSWLLPTILGGMGSVFTLLGLVLPRMLRGSATLAAAGGAFGDAEGPPGSAILEVPLVGLRRAGDACILQARWTDPRSGAQRLFESPPIPFDPVPQMRHMDHIRVAFDPSLPDGPYRMDLSFLRDPRGGEDATMMAGPPRRG</sequence>
<keyword evidence="2" id="KW-1133">Transmembrane helix</keyword>
<dbReference type="RefSeq" id="WP_184486510.1">
    <property type="nucleotide sequence ID" value="NZ_JAAEDJ010000040.1"/>
</dbReference>
<dbReference type="Pfam" id="PF12158">
    <property type="entry name" value="DUF3592"/>
    <property type="match status" value="1"/>
</dbReference>
<feature type="transmembrane region" description="Helical" evidence="2">
    <location>
        <begin position="21"/>
        <end position="39"/>
    </location>
</feature>
<comment type="caution">
    <text evidence="4">The sequence shown here is derived from an EMBL/GenBank/DDBJ whole genome shotgun (WGS) entry which is preliminary data.</text>
</comment>
<dbReference type="AlphaFoldDB" id="A0A840Y565"/>
<dbReference type="EMBL" id="JACIJE010000010">
    <property type="protein sequence ID" value="MBB5691111.1"/>
    <property type="molecule type" value="Genomic_DNA"/>
</dbReference>
<evidence type="ECO:0000256" key="2">
    <source>
        <dbReference type="SAM" id="Phobius"/>
    </source>
</evidence>
<feature type="domain" description="DUF3592" evidence="3">
    <location>
        <begin position="50"/>
        <end position="118"/>
    </location>
</feature>
<gene>
    <name evidence="4" type="ORF">FHS88_003263</name>
</gene>
<evidence type="ECO:0000256" key="1">
    <source>
        <dbReference type="SAM" id="MobiDB-lite"/>
    </source>
</evidence>
<dbReference type="InterPro" id="IPR021994">
    <property type="entry name" value="DUF3592"/>
</dbReference>
<evidence type="ECO:0000313" key="5">
    <source>
        <dbReference type="Proteomes" id="UP000562254"/>
    </source>
</evidence>
<organism evidence="4 5">
    <name type="scientific">Neoroseomonas alkaliterrae</name>
    <dbReference type="NCBI Taxonomy" id="1452450"/>
    <lineage>
        <taxon>Bacteria</taxon>
        <taxon>Pseudomonadati</taxon>
        <taxon>Pseudomonadota</taxon>
        <taxon>Alphaproteobacteria</taxon>
        <taxon>Acetobacterales</taxon>
        <taxon>Acetobacteraceae</taxon>
        <taxon>Neoroseomonas</taxon>
    </lineage>
</organism>
<feature type="region of interest" description="Disordered" evidence="1">
    <location>
        <begin position="245"/>
        <end position="265"/>
    </location>
</feature>
<dbReference type="Proteomes" id="UP000562254">
    <property type="component" value="Unassembled WGS sequence"/>
</dbReference>
<keyword evidence="2" id="KW-0472">Membrane</keyword>
<keyword evidence="5" id="KW-1185">Reference proteome</keyword>